<dbReference type="Proteomes" id="UP000286134">
    <property type="component" value="Unassembled WGS sequence"/>
</dbReference>
<proteinExistence type="predicted"/>
<comment type="caution">
    <text evidence="2">The sequence shown here is derived from an EMBL/GenBank/DDBJ whole genome shotgun (WGS) entry which is preliminary data.</text>
</comment>
<gene>
    <name evidence="2" type="ORF">OnM2_c3487o25</name>
</gene>
<evidence type="ECO:0008006" key="4">
    <source>
        <dbReference type="Google" id="ProtNLM"/>
    </source>
</evidence>
<feature type="signal peptide" evidence="1">
    <location>
        <begin position="1"/>
        <end position="24"/>
    </location>
</feature>
<accession>A0A420HW59</accession>
<keyword evidence="3" id="KW-1185">Reference proteome</keyword>
<keyword evidence="1" id="KW-0732">Signal</keyword>
<dbReference type="EMBL" id="MCFK01004031">
    <property type="protein sequence ID" value="RKF61636.1"/>
    <property type="molecule type" value="Genomic_DNA"/>
</dbReference>
<evidence type="ECO:0000313" key="3">
    <source>
        <dbReference type="Proteomes" id="UP000286134"/>
    </source>
</evidence>
<dbReference type="AlphaFoldDB" id="A0A420HW59"/>
<reference evidence="2 3" key="1">
    <citation type="journal article" date="2018" name="BMC Genomics">
        <title>Comparative genome analyses reveal sequence features reflecting distinct modes of host-adaptation between dicot and monocot powdery mildew.</title>
        <authorList>
            <person name="Wu Y."/>
            <person name="Ma X."/>
            <person name="Pan Z."/>
            <person name="Kale S.D."/>
            <person name="Song Y."/>
            <person name="King H."/>
            <person name="Zhang Q."/>
            <person name="Presley C."/>
            <person name="Deng X."/>
            <person name="Wei C.I."/>
            <person name="Xiao S."/>
        </authorList>
    </citation>
    <scope>NUCLEOTIDE SEQUENCE [LARGE SCALE GENOMIC DNA]</scope>
    <source>
        <strain evidence="2">UMSG2</strain>
    </source>
</reference>
<feature type="chain" id="PRO_5019126239" description="Secreted protein" evidence="1">
    <location>
        <begin position="25"/>
        <end position="92"/>
    </location>
</feature>
<protein>
    <recommendedName>
        <fullName evidence="4">Secreted protein</fullName>
    </recommendedName>
</protein>
<evidence type="ECO:0000256" key="1">
    <source>
        <dbReference type="SAM" id="SignalP"/>
    </source>
</evidence>
<organism evidence="2 3">
    <name type="scientific">Erysiphe neolycopersici</name>
    <dbReference type="NCBI Taxonomy" id="212602"/>
    <lineage>
        <taxon>Eukaryota</taxon>
        <taxon>Fungi</taxon>
        <taxon>Dikarya</taxon>
        <taxon>Ascomycota</taxon>
        <taxon>Pezizomycotina</taxon>
        <taxon>Leotiomycetes</taxon>
        <taxon>Erysiphales</taxon>
        <taxon>Erysiphaceae</taxon>
        <taxon>Erysiphe</taxon>
    </lineage>
</organism>
<evidence type="ECO:0000313" key="2">
    <source>
        <dbReference type="EMBL" id="RKF61636.1"/>
    </source>
</evidence>
<sequence length="92" mass="10553">MNRIRLVDELALAILLSSLNLGNTAHFGVSESTISCNMKVVLIHFYKCYCKTTIEWHSLLSLLQKNQGICTCTDLFHGFRNLFTSLRYNLVR</sequence>
<name>A0A420HW59_9PEZI</name>